<dbReference type="EMBL" id="VUJU01006733">
    <property type="protein sequence ID" value="KAF0747736.1"/>
    <property type="molecule type" value="Genomic_DNA"/>
</dbReference>
<dbReference type="AlphaFoldDB" id="A0A6G0Y1T3"/>
<dbReference type="GO" id="GO:0046983">
    <property type="term" value="F:protein dimerization activity"/>
    <property type="evidence" value="ECO:0007669"/>
    <property type="project" value="InterPro"/>
</dbReference>
<comment type="caution">
    <text evidence="2">The sequence shown here is derived from an EMBL/GenBank/DDBJ whole genome shotgun (WGS) entry which is preliminary data.</text>
</comment>
<dbReference type="GO" id="GO:0016874">
    <property type="term" value="F:ligase activity"/>
    <property type="evidence" value="ECO:0007669"/>
    <property type="project" value="UniProtKB-KW"/>
</dbReference>
<dbReference type="PANTHER" id="PTHR46880">
    <property type="entry name" value="RAS-ASSOCIATING DOMAIN-CONTAINING PROTEIN"/>
    <property type="match status" value="1"/>
</dbReference>
<reference evidence="2 3" key="1">
    <citation type="submission" date="2019-08" db="EMBL/GenBank/DDBJ databases">
        <title>Whole genome of Aphis craccivora.</title>
        <authorList>
            <person name="Voronova N.V."/>
            <person name="Shulinski R.S."/>
            <person name="Bandarenka Y.V."/>
            <person name="Zhorov D.G."/>
            <person name="Warner D."/>
        </authorList>
    </citation>
    <scope>NUCLEOTIDE SEQUENCE [LARGE SCALE GENOMIC DNA]</scope>
    <source>
        <strain evidence="2">180601</strain>
        <tissue evidence="2">Whole Body</tissue>
    </source>
</reference>
<gene>
    <name evidence="2" type="ORF">FWK35_00028149</name>
</gene>
<dbReference type="InterPro" id="IPR008906">
    <property type="entry name" value="HATC_C_dom"/>
</dbReference>
<sequence>MKNKNIPTTKMSSIESTDLNQLTNSTPEDTLIQTKEQWPSVWSFDQWMEKKEKYPWLFCSMHKIGCIYCKEVGTLKTFKKQGVEISKEWSTCNVDCGSHPNKKNKLSNLRNKIKRHVESQAHEYALTIKKDKESQRLVKNMEAECFKNEKSTEYVFRTAYFISKYNRPYDDHQKLIELQKANGVHLGSTLHSRYSSTSIVSHIASKMRERIVKNIIDNGSKLAVLIDESTTLSSATSMIVYIKTSISNEEPIFIFLDLIELITQNAENIVNQLLKCLHACGFNDNFLRENWISFVSDGASVLFGKKNGVAKRLKDIYPLIFSWHCLNHRLELAVNDSINDITSTNHFKAFLDSLYALYNRSPKNQNELKIACAELDVLFLKIGRVLTVRWVASSFRAVQVIWKTYPALYKHLSTASKDDSRDSKTRSKYLGLCKRLESIEFVLDLALMCDVLWELSNLSKELQSHKATMVFADQIIKRTIRVIESFKTKDGEYTSEAKKTKTNMVFKNITLFDNQKLRQINQNQFLSSVCNNLQMRLLEYNNEDSKIICDIQILNKCTWPKDVNIRFGEEKRFLINTDTAIRGMRKFVDSNTIVINEELIELDVLIKTLPVSTAECERGFSLMNLICSDLRSRLTIQNISNLMFINVNGPPLSQWNPTDYVKSWLFKHRSADDNRSRKVALPNLEKKDSLWKILSGERE</sequence>
<dbReference type="OrthoDB" id="6604420at2759"/>
<accession>A0A6G0Y1T3</accession>
<dbReference type="InterPro" id="IPR012337">
    <property type="entry name" value="RNaseH-like_sf"/>
</dbReference>
<evidence type="ECO:0000259" key="1">
    <source>
        <dbReference type="Pfam" id="PF05699"/>
    </source>
</evidence>
<keyword evidence="3" id="KW-1185">Reference proteome</keyword>
<name>A0A6G0Y1T3_APHCR</name>
<dbReference type="SUPFAM" id="SSF53098">
    <property type="entry name" value="Ribonuclease H-like"/>
    <property type="match status" value="1"/>
</dbReference>
<evidence type="ECO:0000313" key="3">
    <source>
        <dbReference type="Proteomes" id="UP000478052"/>
    </source>
</evidence>
<organism evidence="2 3">
    <name type="scientific">Aphis craccivora</name>
    <name type="common">Cowpea aphid</name>
    <dbReference type="NCBI Taxonomy" id="307492"/>
    <lineage>
        <taxon>Eukaryota</taxon>
        <taxon>Metazoa</taxon>
        <taxon>Ecdysozoa</taxon>
        <taxon>Arthropoda</taxon>
        <taxon>Hexapoda</taxon>
        <taxon>Insecta</taxon>
        <taxon>Pterygota</taxon>
        <taxon>Neoptera</taxon>
        <taxon>Paraneoptera</taxon>
        <taxon>Hemiptera</taxon>
        <taxon>Sternorrhyncha</taxon>
        <taxon>Aphidomorpha</taxon>
        <taxon>Aphidoidea</taxon>
        <taxon>Aphididae</taxon>
        <taxon>Aphidini</taxon>
        <taxon>Aphis</taxon>
        <taxon>Aphis</taxon>
    </lineage>
</organism>
<dbReference type="PANTHER" id="PTHR46880:SF8">
    <property type="entry name" value="E3 SUMO-PROTEIN LIGASE KIAA1586"/>
    <property type="match status" value="1"/>
</dbReference>
<dbReference type="Proteomes" id="UP000478052">
    <property type="component" value="Unassembled WGS sequence"/>
</dbReference>
<dbReference type="Pfam" id="PF05699">
    <property type="entry name" value="Dimer_Tnp_hAT"/>
    <property type="match status" value="1"/>
</dbReference>
<proteinExistence type="predicted"/>
<keyword evidence="2" id="KW-0436">Ligase</keyword>
<evidence type="ECO:0000313" key="2">
    <source>
        <dbReference type="EMBL" id="KAF0747736.1"/>
    </source>
</evidence>
<feature type="domain" description="HAT C-terminal dimerisation" evidence="1">
    <location>
        <begin position="608"/>
        <end position="646"/>
    </location>
</feature>
<protein>
    <submittedName>
        <fullName evidence="2">E3 SUMO-protein ligase KIAA1586-like</fullName>
    </submittedName>
</protein>